<dbReference type="PANTHER" id="PTHR30055">
    <property type="entry name" value="HTH-TYPE TRANSCRIPTIONAL REGULATOR RUTR"/>
    <property type="match status" value="1"/>
</dbReference>
<dbReference type="EMBL" id="LQPR01000022">
    <property type="protein sequence ID" value="ORW72653.1"/>
    <property type="molecule type" value="Genomic_DNA"/>
</dbReference>
<dbReference type="PROSITE" id="PS50977">
    <property type="entry name" value="HTH_TETR_2"/>
    <property type="match status" value="1"/>
</dbReference>
<keyword evidence="8" id="KW-1185">Reference proteome</keyword>
<gene>
    <name evidence="7" type="ORF">AWC23_09385</name>
</gene>
<protein>
    <recommendedName>
        <fullName evidence="6">HTH tetR-type domain-containing protein</fullName>
    </recommendedName>
</protein>
<keyword evidence="3" id="KW-0804">Transcription</keyword>
<evidence type="ECO:0000256" key="2">
    <source>
        <dbReference type="ARBA" id="ARBA00023125"/>
    </source>
</evidence>
<dbReference type="InterPro" id="IPR001647">
    <property type="entry name" value="HTH_TetR"/>
</dbReference>
<evidence type="ECO:0000256" key="4">
    <source>
        <dbReference type="PROSITE-ProRule" id="PRU00335"/>
    </source>
</evidence>
<dbReference type="InterPro" id="IPR011075">
    <property type="entry name" value="TetR_C"/>
</dbReference>
<dbReference type="Proteomes" id="UP000193387">
    <property type="component" value="Unassembled WGS sequence"/>
</dbReference>
<dbReference type="PRINTS" id="PR00455">
    <property type="entry name" value="HTHTETR"/>
</dbReference>
<name>A0AAJ3NSH5_9MYCO</name>
<dbReference type="SUPFAM" id="SSF46689">
    <property type="entry name" value="Homeodomain-like"/>
    <property type="match status" value="1"/>
</dbReference>
<proteinExistence type="predicted"/>
<dbReference type="GO" id="GO:0000976">
    <property type="term" value="F:transcription cis-regulatory region binding"/>
    <property type="evidence" value="ECO:0007669"/>
    <property type="project" value="TreeGrafter"/>
</dbReference>
<evidence type="ECO:0000256" key="3">
    <source>
        <dbReference type="ARBA" id="ARBA00023163"/>
    </source>
</evidence>
<evidence type="ECO:0000259" key="6">
    <source>
        <dbReference type="PROSITE" id="PS50977"/>
    </source>
</evidence>
<dbReference type="InterPro" id="IPR036271">
    <property type="entry name" value="Tet_transcr_reg_TetR-rel_C_sf"/>
</dbReference>
<sequence>MASRRNATAKSADAAPDDSPSLEVGRGRPRDTQRREAVIAATRELLIAGGYDEVTLSEVARRAGVSRPYMYDNWGTKFALVEEVIFGAAYPAPEIDNDTEFSVALCDLITAMVHIQLDPAYLAGLPGLASELYNRSDLVAQIEERYIAPVRSTYVQLIKRGKRQGVVRRDVDGSALLDTIRGAVMLHTLINTALSESELIDHLCSLVMHGIAVVK</sequence>
<dbReference type="InterPro" id="IPR050109">
    <property type="entry name" value="HTH-type_TetR-like_transc_reg"/>
</dbReference>
<keyword evidence="2 4" id="KW-0238">DNA-binding</keyword>
<accession>A0AAJ3NSH5</accession>
<dbReference type="Gene3D" id="1.10.10.60">
    <property type="entry name" value="Homeodomain-like"/>
    <property type="match status" value="1"/>
</dbReference>
<feature type="region of interest" description="Disordered" evidence="5">
    <location>
        <begin position="1"/>
        <end position="35"/>
    </location>
</feature>
<evidence type="ECO:0000313" key="7">
    <source>
        <dbReference type="EMBL" id="ORW72653.1"/>
    </source>
</evidence>
<dbReference type="Gene3D" id="1.10.357.10">
    <property type="entry name" value="Tetracycline Repressor, domain 2"/>
    <property type="match status" value="1"/>
</dbReference>
<evidence type="ECO:0000256" key="5">
    <source>
        <dbReference type="SAM" id="MobiDB-lite"/>
    </source>
</evidence>
<dbReference type="Pfam" id="PF16859">
    <property type="entry name" value="TetR_C_11"/>
    <property type="match status" value="1"/>
</dbReference>
<reference evidence="7 8" key="1">
    <citation type="submission" date="2016-01" db="EMBL/GenBank/DDBJ databases">
        <title>The new phylogeny of the genus Mycobacterium.</title>
        <authorList>
            <person name="Tarcisio F."/>
            <person name="Conor M."/>
            <person name="Antonella G."/>
            <person name="Elisabetta G."/>
            <person name="Giulia F.S."/>
            <person name="Sara T."/>
            <person name="Anna F."/>
            <person name="Clotilde B."/>
            <person name="Roberto B."/>
            <person name="Veronica D.S."/>
            <person name="Fabio R."/>
            <person name="Monica P."/>
            <person name="Olivier J."/>
            <person name="Enrico T."/>
            <person name="Nicola S."/>
        </authorList>
    </citation>
    <scope>NUCLEOTIDE SEQUENCE [LARGE SCALE GENOMIC DNA]</scope>
    <source>
        <strain evidence="7 8">DSM 44616</strain>
    </source>
</reference>
<evidence type="ECO:0000313" key="8">
    <source>
        <dbReference type="Proteomes" id="UP000193387"/>
    </source>
</evidence>
<comment type="caution">
    <text evidence="7">The sequence shown here is derived from an EMBL/GenBank/DDBJ whole genome shotgun (WGS) entry which is preliminary data.</text>
</comment>
<dbReference type="SUPFAM" id="SSF48498">
    <property type="entry name" value="Tetracyclin repressor-like, C-terminal domain"/>
    <property type="match status" value="1"/>
</dbReference>
<dbReference type="AlphaFoldDB" id="A0AAJ3NSH5"/>
<feature type="compositionally biased region" description="Basic and acidic residues" evidence="5">
    <location>
        <begin position="25"/>
        <end position="35"/>
    </location>
</feature>
<feature type="compositionally biased region" description="Low complexity" evidence="5">
    <location>
        <begin position="11"/>
        <end position="21"/>
    </location>
</feature>
<dbReference type="RefSeq" id="WP_085255064.1">
    <property type="nucleotide sequence ID" value="NZ_AP022573.1"/>
</dbReference>
<keyword evidence="1" id="KW-0805">Transcription regulation</keyword>
<organism evidence="7 8">
    <name type="scientific">Mycobacterium saskatchewanense</name>
    <dbReference type="NCBI Taxonomy" id="220927"/>
    <lineage>
        <taxon>Bacteria</taxon>
        <taxon>Bacillati</taxon>
        <taxon>Actinomycetota</taxon>
        <taxon>Actinomycetes</taxon>
        <taxon>Mycobacteriales</taxon>
        <taxon>Mycobacteriaceae</taxon>
        <taxon>Mycobacterium</taxon>
        <taxon>Mycobacterium simiae complex</taxon>
    </lineage>
</organism>
<dbReference type="Pfam" id="PF00440">
    <property type="entry name" value="TetR_N"/>
    <property type="match status" value="1"/>
</dbReference>
<dbReference type="InterPro" id="IPR009057">
    <property type="entry name" value="Homeodomain-like_sf"/>
</dbReference>
<dbReference type="GO" id="GO:0003700">
    <property type="term" value="F:DNA-binding transcription factor activity"/>
    <property type="evidence" value="ECO:0007669"/>
    <property type="project" value="TreeGrafter"/>
</dbReference>
<evidence type="ECO:0000256" key="1">
    <source>
        <dbReference type="ARBA" id="ARBA00023015"/>
    </source>
</evidence>
<dbReference type="PANTHER" id="PTHR30055:SF230">
    <property type="entry name" value="TRANSCRIPTIONAL REGULATORY PROTEIN (PROBABLY TETR-FAMILY)-RELATED"/>
    <property type="match status" value="1"/>
</dbReference>
<feature type="domain" description="HTH tetR-type" evidence="6">
    <location>
        <begin position="32"/>
        <end position="92"/>
    </location>
</feature>
<feature type="DNA-binding region" description="H-T-H motif" evidence="4">
    <location>
        <begin position="55"/>
        <end position="74"/>
    </location>
</feature>